<dbReference type="InterPro" id="IPR000795">
    <property type="entry name" value="T_Tr_GTP-bd_dom"/>
</dbReference>
<dbReference type="Pfam" id="PF03764">
    <property type="entry name" value="EFG_IV"/>
    <property type="match status" value="1"/>
</dbReference>
<dbReference type="InterPro" id="IPR041095">
    <property type="entry name" value="EFG_II"/>
</dbReference>
<dbReference type="CDD" id="cd10912">
    <property type="entry name" value="PIN_YacP-like"/>
    <property type="match status" value="1"/>
</dbReference>
<dbReference type="InterPro" id="IPR005225">
    <property type="entry name" value="Small_GTP-bd"/>
</dbReference>
<dbReference type="InterPro" id="IPR014721">
    <property type="entry name" value="Ribsml_uS5_D2-typ_fold_subgr"/>
</dbReference>
<dbReference type="PROSITE" id="PS51722">
    <property type="entry name" value="G_TR_2"/>
    <property type="match status" value="1"/>
</dbReference>
<dbReference type="Gene3D" id="3.30.230.10">
    <property type="match status" value="1"/>
</dbReference>
<dbReference type="SUPFAM" id="SSF52540">
    <property type="entry name" value="P-loop containing nucleoside triphosphate hydrolases"/>
    <property type="match status" value="1"/>
</dbReference>
<dbReference type="Proteomes" id="UP000005384">
    <property type="component" value="Unassembled WGS sequence"/>
</dbReference>
<evidence type="ECO:0000259" key="6">
    <source>
        <dbReference type="PROSITE" id="PS51722"/>
    </source>
</evidence>
<dbReference type="GO" id="GO:0003924">
    <property type="term" value="F:GTPase activity"/>
    <property type="evidence" value="ECO:0007669"/>
    <property type="project" value="InterPro"/>
</dbReference>
<dbReference type="SUPFAM" id="SSF54980">
    <property type="entry name" value="EF-G C-terminal domain-like"/>
    <property type="match status" value="2"/>
</dbReference>
<dbReference type="PRINTS" id="PR00315">
    <property type="entry name" value="ELONGATNFCT"/>
</dbReference>
<proteinExistence type="predicted"/>
<dbReference type="NCBIfam" id="TIGR00231">
    <property type="entry name" value="small_GTP"/>
    <property type="match status" value="1"/>
</dbReference>
<dbReference type="PRINTS" id="PR01037">
    <property type="entry name" value="TCRTETOQM"/>
</dbReference>
<reference evidence="7 8" key="1">
    <citation type="submission" date="2011-08" db="EMBL/GenBank/DDBJ databases">
        <title>The Genome Sequence of Clostridium hathewayi WAL-18680.</title>
        <authorList>
            <consortium name="The Broad Institute Genome Sequencing Platform"/>
            <person name="Earl A."/>
            <person name="Ward D."/>
            <person name="Feldgarden M."/>
            <person name="Gevers D."/>
            <person name="Finegold S.M."/>
            <person name="Summanen P.H."/>
            <person name="Molitoris D.R."/>
            <person name="Song M."/>
            <person name="Daigneault M."/>
            <person name="Allen-Vercoe E."/>
            <person name="Young S.K."/>
            <person name="Zeng Q."/>
            <person name="Gargeya S."/>
            <person name="Fitzgerald M."/>
            <person name="Haas B."/>
            <person name="Abouelleil A."/>
            <person name="Alvarado L."/>
            <person name="Arachchi H.M."/>
            <person name="Berlin A."/>
            <person name="Brown A."/>
            <person name="Chapman S.B."/>
            <person name="Chen Z."/>
            <person name="Dunbar C."/>
            <person name="Freedman E."/>
            <person name="Gearin G."/>
            <person name="Gellesch M."/>
            <person name="Goldberg J."/>
            <person name="Griggs A."/>
            <person name="Gujja S."/>
            <person name="Heiman D."/>
            <person name="Howarth C."/>
            <person name="Larson L."/>
            <person name="Lui A."/>
            <person name="MacDonald P.J.P."/>
            <person name="Montmayeur A."/>
            <person name="Murphy C."/>
            <person name="Neiman D."/>
            <person name="Pearson M."/>
            <person name="Priest M."/>
            <person name="Roberts A."/>
            <person name="Saif S."/>
            <person name="Shea T."/>
            <person name="Shenoy N."/>
            <person name="Sisk P."/>
            <person name="Stolte C."/>
            <person name="Sykes S."/>
            <person name="Wortman J."/>
            <person name="Nusbaum C."/>
            <person name="Birren B."/>
        </authorList>
    </citation>
    <scope>NUCLEOTIDE SEQUENCE [LARGE SCALE GENOMIC DNA]</scope>
    <source>
        <strain evidence="7 8">WAL-18680</strain>
    </source>
</reference>
<dbReference type="OrthoDB" id="9801472at2"/>
<dbReference type="Pfam" id="PF00679">
    <property type="entry name" value="EFG_C"/>
    <property type="match status" value="1"/>
</dbReference>
<dbReference type="GO" id="GO:0046677">
    <property type="term" value="P:response to antibiotic"/>
    <property type="evidence" value="ECO:0007669"/>
    <property type="project" value="UniProtKB-KW"/>
</dbReference>
<comment type="caution">
    <text evidence="7">The sequence shown here is derived from an EMBL/GenBank/DDBJ whole genome shotgun (WGS) entry which is preliminary data.</text>
</comment>
<dbReference type="AlphaFoldDB" id="G5IIX4"/>
<keyword evidence="2" id="KW-0547">Nucleotide-binding</keyword>
<dbReference type="InterPro" id="IPR035647">
    <property type="entry name" value="EFG_III/V"/>
</dbReference>
<dbReference type="InterPro" id="IPR035650">
    <property type="entry name" value="Tet_C"/>
</dbReference>
<dbReference type="Gene3D" id="3.30.70.240">
    <property type="match status" value="1"/>
</dbReference>
<sequence length="978" mass="107715">MEDTSENKPIKHRKQVSAALLAHVDAGKTTLSEAMLYTGGNIRKLGRVDRGDAFLDTYELEKKRGITIFSKQAVCRFGDMEMTLLDTPGHVDFSAEMERTLQVLDYAILVISGLDGVQGHTRTLWRLLARYQVPVFLFVNKMDLAGERKAALLEELRSGLDGNCVDFSGMFGGEEAGGKAGEHVAGAGGEPVWPESFYEAAAMCREDALEEYLETGAVSDGLVRSMISGREMFPCFFGSALKLDGVEEFLKGMEWFMETPKYPEEFGARVFKISRDGQGNRLAYLKITGGSLKVKDMVDGEKVNQIRVYSGEKFETLPEAEAGTICAVTGLTRVAPGQGLGYETASVLPVLEPVLTYRLILPEEVDAAAKLPKLAQLEEEDPKLHITWEESKKEIHVQLMGEIQMEILKSLVKERFGVDVEFGERSIVYKETILNTVEGVGHFEPLRHYAEVHLLLEPGEAGSGLQFAADCREEVLEKNWQRLVLTHLEEKVHKGVLTGAAITDMKITLKSGRAHKKHTEGGDFRQAVYRAVRQGLMEAECELLEPYYEFRLEVPERMAGRAMTDLDRMYGKWEPPMIEDGTAVLTGTAPVACMDGYQKEVTAYTAGAGHLSCSLKGYGPCHNADEVIEAAGYDPEGDLDNPPSSVFCAHGAGFIVGWDEVKDYMHLDRCLAPGFDGEYGEMMDGAPLAGSAGGAGGAGTGEAGAAGWGGAAGAAGRGGVAGAVHAAVGRNRQTGARASVPVAKQQEEVFLGTDEVDAILNRTFYANSRGKEIVGKEGWKSRERRSSAASSAPVVRTYTPSQRETSKEEYLLVDGYNIIFAWEELRELAELNIDSARGRLLDILCNYQAIRRCHLITVFDAYRVQGHVTECFDYHNIQVVYTKEAETADQYIEKFAHEHGRNYRVTVATSDRLEQIIIRGQGCLLISARELEEAILQASETLRQDIAQNNKTPGGRNYLMDSVSEETRRQMEELSEDE</sequence>
<dbReference type="InterPro" id="IPR020568">
    <property type="entry name" value="Ribosomal_Su5_D2-typ_SF"/>
</dbReference>
<comment type="function">
    <text evidence="1">Abolishes the inhibitory effect of tetracyclin on protein synthesis by a non-covalent modification of the ribosomes.</text>
</comment>
<evidence type="ECO:0000256" key="2">
    <source>
        <dbReference type="ARBA" id="ARBA00022741"/>
    </source>
</evidence>
<dbReference type="InterPro" id="IPR010298">
    <property type="entry name" value="YacP-like"/>
</dbReference>
<feature type="domain" description="Tr-type G" evidence="6">
    <location>
        <begin position="13"/>
        <end position="261"/>
    </location>
</feature>
<name>G5IIX4_9FIRM</name>
<dbReference type="InterPro" id="IPR009000">
    <property type="entry name" value="Transl_B-barrel_sf"/>
</dbReference>
<protein>
    <recommendedName>
        <fullName evidence="6">Tr-type G domain-containing protein</fullName>
    </recommendedName>
</protein>
<dbReference type="SUPFAM" id="SSF50447">
    <property type="entry name" value="Translation proteins"/>
    <property type="match status" value="1"/>
</dbReference>
<dbReference type="InterPro" id="IPR027417">
    <property type="entry name" value="P-loop_NTPase"/>
</dbReference>
<dbReference type="Pfam" id="PF05991">
    <property type="entry name" value="NYN_YacP"/>
    <property type="match status" value="1"/>
</dbReference>
<accession>G5IIX4</accession>
<organism evidence="7 8">
    <name type="scientific">Hungatella hathewayi WAL-18680</name>
    <dbReference type="NCBI Taxonomy" id="742737"/>
    <lineage>
        <taxon>Bacteria</taxon>
        <taxon>Bacillati</taxon>
        <taxon>Bacillota</taxon>
        <taxon>Clostridia</taxon>
        <taxon>Lachnospirales</taxon>
        <taxon>Lachnospiraceae</taxon>
        <taxon>Hungatella</taxon>
    </lineage>
</organism>
<dbReference type="SMART" id="SM00838">
    <property type="entry name" value="EFG_C"/>
    <property type="match status" value="1"/>
</dbReference>
<dbReference type="HOGENOM" id="CLU_002794_5_0_9"/>
<dbReference type="PANTHER" id="PTHR43261:SF1">
    <property type="entry name" value="RIBOSOME-RELEASING FACTOR 2, MITOCHONDRIAL"/>
    <property type="match status" value="1"/>
</dbReference>
<dbReference type="InterPro" id="IPR000640">
    <property type="entry name" value="EFG_V-like"/>
</dbReference>
<dbReference type="EMBL" id="ADLN01000095">
    <property type="protein sequence ID" value="EHI58578.1"/>
    <property type="molecule type" value="Genomic_DNA"/>
</dbReference>
<dbReference type="GO" id="GO:0006412">
    <property type="term" value="P:translation"/>
    <property type="evidence" value="ECO:0007669"/>
    <property type="project" value="UniProtKB-KW"/>
</dbReference>
<keyword evidence="5" id="KW-0046">Antibiotic resistance</keyword>
<dbReference type="Pfam" id="PF14492">
    <property type="entry name" value="EFG_III"/>
    <property type="match status" value="1"/>
</dbReference>
<dbReference type="PATRIC" id="fig|742737.3.peg.3432"/>
<evidence type="ECO:0000256" key="1">
    <source>
        <dbReference type="ARBA" id="ARBA00003987"/>
    </source>
</evidence>
<dbReference type="SMART" id="SM00889">
    <property type="entry name" value="EFG_IV"/>
    <property type="match status" value="1"/>
</dbReference>
<gene>
    <name evidence="7" type="ORF">HMPREF9473_03452</name>
</gene>
<dbReference type="Gene3D" id="2.40.30.10">
    <property type="entry name" value="Translation factors"/>
    <property type="match status" value="1"/>
</dbReference>
<keyword evidence="3" id="KW-0648">Protein biosynthesis</keyword>
<dbReference type="Gene3D" id="3.30.70.870">
    <property type="entry name" value="Elongation Factor G (Translational Gtpase), domain 3"/>
    <property type="match status" value="1"/>
</dbReference>
<evidence type="ECO:0000313" key="8">
    <source>
        <dbReference type="Proteomes" id="UP000005384"/>
    </source>
</evidence>
<dbReference type="PANTHER" id="PTHR43261">
    <property type="entry name" value="TRANSLATION ELONGATION FACTOR G-RELATED"/>
    <property type="match status" value="1"/>
</dbReference>
<evidence type="ECO:0000256" key="3">
    <source>
        <dbReference type="ARBA" id="ARBA00022917"/>
    </source>
</evidence>
<dbReference type="CDD" id="cd03711">
    <property type="entry name" value="Tet_C"/>
    <property type="match status" value="1"/>
</dbReference>
<dbReference type="InterPro" id="IPR005517">
    <property type="entry name" value="Transl_elong_EFG/EF2_IV"/>
</dbReference>
<dbReference type="Pfam" id="PF00009">
    <property type="entry name" value="GTP_EFTU"/>
    <property type="match status" value="1"/>
</dbReference>
<dbReference type="Pfam" id="PF22042">
    <property type="entry name" value="EF-G_D2"/>
    <property type="match status" value="1"/>
</dbReference>
<keyword evidence="8" id="KW-1185">Reference proteome</keyword>
<dbReference type="SUPFAM" id="SSF54211">
    <property type="entry name" value="Ribosomal protein S5 domain 2-like"/>
    <property type="match status" value="1"/>
</dbReference>
<dbReference type="Gene3D" id="3.40.50.300">
    <property type="entry name" value="P-loop containing nucleotide triphosphate hydrolases"/>
    <property type="match status" value="1"/>
</dbReference>
<evidence type="ECO:0000256" key="5">
    <source>
        <dbReference type="ARBA" id="ARBA00023251"/>
    </source>
</evidence>
<dbReference type="RefSeq" id="WP_006781442.1">
    <property type="nucleotide sequence ID" value="NZ_CP040506.1"/>
</dbReference>
<dbReference type="InterPro" id="IPR053905">
    <property type="entry name" value="EF-G-like_DII"/>
</dbReference>
<evidence type="ECO:0000256" key="4">
    <source>
        <dbReference type="ARBA" id="ARBA00023134"/>
    </source>
</evidence>
<dbReference type="GO" id="GO:0005525">
    <property type="term" value="F:GTP binding"/>
    <property type="evidence" value="ECO:0007669"/>
    <property type="project" value="UniProtKB-KW"/>
</dbReference>
<evidence type="ECO:0000313" key="7">
    <source>
        <dbReference type="EMBL" id="EHI58578.1"/>
    </source>
</evidence>
<keyword evidence="4" id="KW-0342">GTP-binding</keyword>
<dbReference type="GO" id="GO:0032790">
    <property type="term" value="P:ribosome disassembly"/>
    <property type="evidence" value="ECO:0007669"/>
    <property type="project" value="TreeGrafter"/>
</dbReference>